<dbReference type="OrthoDB" id="295078at2759"/>
<protein>
    <recommendedName>
        <fullName evidence="2">Rab-GAP TBC domain-containing protein</fullName>
    </recommendedName>
</protein>
<dbReference type="GO" id="GO:0031267">
    <property type="term" value="F:small GTPase binding"/>
    <property type="evidence" value="ECO:0007669"/>
    <property type="project" value="TreeGrafter"/>
</dbReference>
<accession>A0A1R2B105</accession>
<dbReference type="PROSITE" id="PS50086">
    <property type="entry name" value="TBC_RABGAP"/>
    <property type="match status" value="1"/>
</dbReference>
<dbReference type="Gene3D" id="1.10.8.270">
    <property type="entry name" value="putative rabgap domain of human tbc1 domain family member 14 like domains"/>
    <property type="match status" value="1"/>
</dbReference>
<dbReference type="InterPro" id="IPR035969">
    <property type="entry name" value="Rab-GAP_TBC_sf"/>
</dbReference>
<evidence type="ECO:0000256" key="1">
    <source>
        <dbReference type="SAM" id="Phobius"/>
    </source>
</evidence>
<keyword evidence="1" id="KW-0472">Membrane</keyword>
<sequence length="543" mass="64588">MTEIENKVAFDKKKALDSMVEYLTQSHIFIKYTKNFKKNVLLVFFSENLQKLIFEINKQTRKAVMLTDIYYSEPGLTKELIMHLYKEDIKNLYGMKIVTKKRIIELSAMHRLERDSFVKNLNLLIQVMKEWKSSNGLRNYFIRCLEPQDNFKKPLTPVSPEYKELESQIIKDLLSDMVYKIEFESLNTSQKKLHNDLKLINYENQYIENQYSIYVNQTREKDKNLEGILTIHTHVLHKYYLRSIWHKAEQRQEKHKKWKKVLEFLDSKDLLILRGVNRFFLKLVKDYLSQKDNWARLCYLGLKPRNLLWVEYLREFFPFLRSKSLHYDENVEDEIRKDVSRGLPDRMNEVEEALKAICSYNHEVGYCQGMQLVTHFLFIVFNDSDKVVETLKTIMEPPYYMGEIWKSGFSRLKLAIFQLEVLVGLKVPYLLDHLRKLEINLDIIVTPWIVTIFSHMTYQQKLPIETLKLIWDMFIVLGWPVLISASLAILYISLDKVLGKNLEETLSGFYLGLSSLNLSTIKKFSIDPQFLRQLEDSFNDQNK</sequence>
<dbReference type="Proteomes" id="UP000187209">
    <property type="component" value="Unassembled WGS sequence"/>
</dbReference>
<dbReference type="SUPFAM" id="SSF47923">
    <property type="entry name" value="Ypt/Rab-GAP domain of gyp1p"/>
    <property type="match status" value="2"/>
</dbReference>
<keyword evidence="1" id="KW-0812">Transmembrane</keyword>
<reference evidence="3 4" key="1">
    <citation type="submission" date="2016-11" db="EMBL/GenBank/DDBJ databases">
        <title>The macronuclear genome of Stentor coeruleus: a giant cell with tiny introns.</title>
        <authorList>
            <person name="Slabodnick M."/>
            <person name="Ruby J.G."/>
            <person name="Reiff S.B."/>
            <person name="Swart E.C."/>
            <person name="Gosai S."/>
            <person name="Prabakaran S."/>
            <person name="Witkowska E."/>
            <person name="Larue G.E."/>
            <person name="Fisher S."/>
            <person name="Freeman R.M."/>
            <person name="Gunawardena J."/>
            <person name="Chu W."/>
            <person name="Stover N.A."/>
            <person name="Gregory B.D."/>
            <person name="Nowacki M."/>
            <person name="Derisi J."/>
            <person name="Roy S.W."/>
            <person name="Marshall W.F."/>
            <person name="Sood P."/>
        </authorList>
    </citation>
    <scope>NUCLEOTIDE SEQUENCE [LARGE SCALE GENOMIC DNA]</scope>
    <source>
        <strain evidence="3">WM001</strain>
    </source>
</reference>
<feature type="domain" description="Rab-GAP TBC" evidence="2">
    <location>
        <begin position="248"/>
        <end position="478"/>
    </location>
</feature>
<dbReference type="SMART" id="SM00164">
    <property type="entry name" value="TBC"/>
    <property type="match status" value="1"/>
</dbReference>
<comment type="caution">
    <text evidence="3">The sequence shown here is derived from an EMBL/GenBank/DDBJ whole genome shotgun (WGS) entry which is preliminary data.</text>
</comment>
<dbReference type="InterPro" id="IPR050302">
    <property type="entry name" value="Rab_GAP_TBC_domain"/>
</dbReference>
<keyword evidence="4" id="KW-1185">Reference proteome</keyword>
<dbReference type="PANTHER" id="PTHR47219:SF9">
    <property type="entry name" value="GTPASE ACTIVATING PROTEIN AND CENTROSOME-ASSOCIATED, ISOFORM B"/>
    <property type="match status" value="1"/>
</dbReference>
<evidence type="ECO:0000313" key="4">
    <source>
        <dbReference type="Proteomes" id="UP000187209"/>
    </source>
</evidence>
<gene>
    <name evidence="3" type="ORF">SteCoe_31545</name>
</gene>
<organism evidence="3 4">
    <name type="scientific">Stentor coeruleus</name>
    <dbReference type="NCBI Taxonomy" id="5963"/>
    <lineage>
        <taxon>Eukaryota</taxon>
        <taxon>Sar</taxon>
        <taxon>Alveolata</taxon>
        <taxon>Ciliophora</taxon>
        <taxon>Postciliodesmatophora</taxon>
        <taxon>Heterotrichea</taxon>
        <taxon>Heterotrichida</taxon>
        <taxon>Stentoridae</taxon>
        <taxon>Stentor</taxon>
    </lineage>
</organism>
<feature type="transmembrane region" description="Helical" evidence="1">
    <location>
        <begin position="470"/>
        <end position="492"/>
    </location>
</feature>
<keyword evidence="1" id="KW-1133">Transmembrane helix</keyword>
<dbReference type="AlphaFoldDB" id="A0A1R2B105"/>
<dbReference type="InterPro" id="IPR000195">
    <property type="entry name" value="Rab-GAP-TBC_dom"/>
</dbReference>
<dbReference type="Pfam" id="PF00566">
    <property type="entry name" value="RabGAP-TBC"/>
    <property type="match status" value="1"/>
</dbReference>
<dbReference type="GO" id="GO:0005096">
    <property type="term" value="F:GTPase activator activity"/>
    <property type="evidence" value="ECO:0007669"/>
    <property type="project" value="TreeGrafter"/>
</dbReference>
<proteinExistence type="predicted"/>
<dbReference type="EMBL" id="MPUH01001084">
    <property type="protein sequence ID" value="OMJ70472.1"/>
    <property type="molecule type" value="Genomic_DNA"/>
</dbReference>
<evidence type="ECO:0000259" key="2">
    <source>
        <dbReference type="PROSITE" id="PS50086"/>
    </source>
</evidence>
<dbReference type="PANTHER" id="PTHR47219">
    <property type="entry name" value="RAB GTPASE-ACTIVATING PROTEIN 1-LIKE"/>
    <property type="match status" value="1"/>
</dbReference>
<dbReference type="Gene3D" id="1.10.472.80">
    <property type="entry name" value="Ypt/Rab-GAP domain of gyp1p, domain 3"/>
    <property type="match status" value="1"/>
</dbReference>
<name>A0A1R2B105_9CILI</name>
<evidence type="ECO:0000313" key="3">
    <source>
        <dbReference type="EMBL" id="OMJ70472.1"/>
    </source>
</evidence>